<dbReference type="RefSeq" id="WP_146431468.1">
    <property type="nucleotide sequence ID" value="NZ_SJPF01000002.1"/>
</dbReference>
<dbReference type="GO" id="GO:0102082">
    <property type="term" value="F:demethylrebeccamycin--D-glucose O-methyltransferase activity"/>
    <property type="evidence" value="ECO:0007669"/>
    <property type="project" value="UniProtKB-EC"/>
</dbReference>
<protein>
    <submittedName>
        <fullName evidence="3">Demethylrebeccamycin-D-glucose O-methyltransferase</fullName>
        <ecNumber evidence="3">2.1.1.164</ecNumber>
    </submittedName>
</protein>
<dbReference type="InterPro" id="IPR050447">
    <property type="entry name" value="Erg6_SMT_methyltransf"/>
</dbReference>
<dbReference type="PANTHER" id="PTHR44068">
    <property type="entry name" value="ZGC:194242"/>
    <property type="match status" value="1"/>
</dbReference>
<dbReference type="InterPro" id="IPR029063">
    <property type="entry name" value="SAM-dependent_MTases_sf"/>
</dbReference>
<dbReference type="Proteomes" id="UP000318878">
    <property type="component" value="Unassembled WGS sequence"/>
</dbReference>
<dbReference type="GO" id="GO:0032259">
    <property type="term" value="P:methylation"/>
    <property type="evidence" value="ECO:0007669"/>
    <property type="project" value="UniProtKB-KW"/>
</dbReference>
<dbReference type="CDD" id="cd02440">
    <property type="entry name" value="AdoMet_MTases"/>
    <property type="match status" value="1"/>
</dbReference>
<evidence type="ECO:0000313" key="4">
    <source>
        <dbReference type="Proteomes" id="UP000318878"/>
    </source>
</evidence>
<accession>A0A5C5V8H8</accession>
<dbReference type="PANTHER" id="PTHR44068:SF11">
    <property type="entry name" value="GERANYL DIPHOSPHATE 2-C-METHYLTRANSFERASE"/>
    <property type="match status" value="1"/>
</dbReference>
<keyword evidence="3" id="KW-0489">Methyltransferase</keyword>
<dbReference type="SUPFAM" id="SSF53335">
    <property type="entry name" value="S-adenosyl-L-methionine-dependent methyltransferases"/>
    <property type="match status" value="1"/>
</dbReference>
<reference evidence="3 4" key="1">
    <citation type="submission" date="2019-02" db="EMBL/GenBank/DDBJ databases">
        <title>Deep-cultivation of Planctomycetes and their phenomic and genomic characterization uncovers novel biology.</title>
        <authorList>
            <person name="Wiegand S."/>
            <person name="Jogler M."/>
            <person name="Boedeker C."/>
            <person name="Pinto D."/>
            <person name="Vollmers J."/>
            <person name="Rivas-Marin E."/>
            <person name="Kohn T."/>
            <person name="Peeters S.H."/>
            <person name="Heuer A."/>
            <person name="Rast P."/>
            <person name="Oberbeckmann S."/>
            <person name="Bunk B."/>
            <person name="Jeske O."/>
            <person name="Meyerdierks A."/>
            <person name="Storesund J.E."/>
            <person name="Kallscheuer N."/>
            <person name="Luecker S."/>
            <person name="Lage O.M."/>
            <person name="Pohl T."/>
            <person name="Merkel B.J."/>
            <person name="Hornburger P."/>
            <person name="Mueller R.-W."/>
            <person name="Bruemmer F."/>
            <person name="Labrenz M."/>
            <person name="Spormann A.M."/>
            <person name="Op Den Camp H."/>
            <person name="Overmann J."/>
            <person name="Amann R."/>
            <person name="Jetten M.S.M."/>
            <person name="Mascher T."/>
            <person name="Medema M.H."/>
            <person name="Devos D.P."/>
            <person name="Kaster A.-K."/>
            <person name="Ovreas L."/>
            <person name="Rohde M."/>
            <person name="Galperin M.Y."/>
            <person name="Jogler C."/>
        </authorList>
    </citation>
    <scope>NUCLEOTIDE SEQUENCE [LARGE SCALE GENOMIC DNA]</scope>
    <source>
        <strain evidence="3 4">Enr8</strain>
    </source>
</reference>
<dbReference type="EMBL" id="SJPF01000002">
    <property type="protein sequence ID" value="TWT34868.1"/>
    <property type="molecule type" value="Genomic_DNA"/>
</dbReference>
<name>A0A5C5V8H8_9BACT</name>
<proteinExistence type="predicted"/>
<dbReference type="Pfam" id="PF08241">
    <property type="entry name" value="Methyltransf_11"/>
    <property type="match status" value="1"/>
</dbReference>
<dbReference type="OrthoDB" id="9778766at2"/>
<evidence type="ECO:0000259" key="2">
    <source>
        <dbReference type="Pfam" id="PF08241"/>
    </source>
</evidence>
<dbReference type="Gene3D" id="3.40.50.150">
    <property type="entry name" value="Vaccinia Virus protein VP39"/>
    <property type="match status" value="1"/>
</dbReference>
<keyword evidence="1 3" id="KW-0808">Transferase</keyword>
<sequence length="232" mass="26031">MALFARPSAERIIHDQQLYEQPEFAAEYNTHVGKTNPDFKPPLKYLTQNIQPTQALNVLEIGPGPGWIGIQLAQLRPAVQVTGIDVSAAFVEIANENSRREGVDDRATFTLGNAADMRQFADASFDIVYSFQSLHYWDPPEQALDEIARVLKPNGLFWIGDDRRDMNWIGKSIMLIGRMFLSQRIWSVWTQSVHGCLTSEEAIAAIQGSALRDRWQIAILPRAIVLTSKPPG</sequence>
<keyword evidence="4" id="KW-1185">Reference proteome</keyword>
<gene>
    <name evidence="3" type="primary">rebM_2</name>
    <name evidence="3" type="ORF">Enr8_22830</name>
</gene>
<evidence type="ECO:0000256" key="1">
    <source>
        <dbReference type="ARBA" id="ARBA00022679"/>
    </source>
</evidence>
<organism evidence="3 4">
    <name type="scientific">Blastopirellula retiformator</name>
    <dbReference type="NCBI Taxonomy" id="2527970"/>
    <lineage>
        <taxon>Bacteria</taxon>
        <taxon>Pseudomonadati</taxon>
        <taxon>Planctomycetota</taxon>
        <taxon>Planctomycetia</taxon>
        <taxon>Pirellulales</taxon>
        <taxon>Pirellulaceae</taxon>
        <taxon>Blastopirellula</taxon>
    </lineage>
</organism>
<dbReference type="GO" id="GO:0008757">
    <property type="term" value="F:S-adenosylmethionine-dependent methyltransferase activity"/>
    <property type="evidence" value="ECO:0007669"/>
    <property type="project" value="InterPro"/>
</dbReference>
<evidence type="ECO:0000313" key="3">
    <source>
        <dbReference type="EMBL" id="TWT34868.1"/>
    </source>
</evidence>
<dbReference type="EC" id="2.1.1.164" evidence="3"/>
<feature type="domain" description="Methyltransferase type 11" evidence="2">
    <location>
        <begin position="59"/>
        <end position="159"/>
    </location>
</feature>
<dbReference type="InterPro" id="IPR013216">
    <property type="entry name" value="Methyltransf_11"/>
</dbReference>
<dbReference type="AlphaFoldDB" id="A0A5C5V8H8"/>
<comment type="caution">
    <text evidence="3">The sequence shown here is derived from an EMBL/GenBank/DDBJ whole genome shotgun (WGS) entry which is preliminary data.</text>
</comment>